<reference evidence="1" key="1">
    <citation type="submission" date="2013-07" db="EMBL/GenBank/DDBJ databases">
        <title>The genome of Eucalyptus grandis.</title>
        <authorList>
            <person name="Schmutz J."/>
            <person name="Hayes R."/>
            <person name="Myburg A."/>
            <person name="Tuskan G."/>
            <person name="Grattapaglia D."/>
            <person name="Rokhsar D.S."/>
        </authorList>
    </citation>
    <scope>NUCLEOTIDE SEQUENCE</scope>
    <source>
        <tissue evidence="1">Leaf extractions</tissue>
    </source>
</reference>
<accession>A0A059B173</accession>
<evidence type="ECO:0000313" key="1">
    <source>
        <dbReference type="EMBL" id="KCW59957.1"/>
    </source>
</evidence>
<organism evidence="1">
    <name type="scientific">Eucalyptus grandis</name>
    <name type="common">Flooded gum</name>
    <dbReference type="NCBI Taxonomy" id="71139"/>
    <lineage>
        <taxon>Eukaryota</taxon>
        <taxon>Viridiplantae</taxon>
        <taxon>Streptophyta</taxon>
        <taxon>Embryophyta</taxon>
        <taxon>Tracheophyta</taxon>
        <taxon>Spermatophyta</taxon>
        <taxon>Magnoliopsida</taxon>
        <taxon>eudicotyledons</taxon>
        <taxon>Gunneridae</taxon>
        <taxon>Pentapetalae</taxon>
        <taxon>rosids</taxon>
        <taxon>malvids</taxon>
        <taxon>Myrtales</taxon>
        <taxon>Myrtaceae</taxon>
        <taxon>Myrtoideae</taxon>
        <taxon>Eucalypteae</taxon>
        <taxon>Eucalyptus</taxon>
    </lineage>
</organism>
<dbReference type="EMBL" id="KK198760">
    <property type="protein sequence ID" value="KCW59957.1"/>
    <property type="molecule type" value="Genomic_DNA"/>
</dbReference>
<dbReference type="AlphaFoldDB" id="A0A059B173"/>
<gene>
    <name evidence="1" type="ORF">EUGRSUZ_H02682</name>
</gene>
<name>A0A059B173_EUCGR</name>
<dbReference type="InParanoid" id="A0A059B173"/>
<sequence length="70" mass="8115">MIFIHMYRMTKGKTGKLLYGALITCILMHKNIDFSDAALQSMINVEIGKKIFDKMMLKITYDGWVNPKDE</sequence>
<proteinExistence type="predicted"/>
<dbReference type="Gramene" id="KCW59957">
    <property type="protein sequence ID" value="KCW59957"/>
    <property type="gene ID" value="EUGRSUZ_H02682"/>
</dbReference>
<protein>
    <submittedName>
        <fullName evidence="1">Uncharacterized protein</fullName>
    </submittedName>
</protein>